<organism evidence="2">
    <name type="scientific">Streptomyces paromomycinus</name>
    <name type="common">Streptomyces rimosus subsp. paromomycinus</name>
    <dbReference type="NCBI Taxonomy" id="92743"/>
    <lineage>
        <taxon>Bacteria</taxon>
        <taxon>Bacillati</taxon>
        <taxon>Actinomycetota</taxon>
        <taxon>Actinomycetes</taxon>
        <taxon>Kitasatosporales</taxon>
        <taxon>Streptomycetaceae</taxon>
        <taxon>Streptomyces</taxon>
    </lineage>
</organism>
<reference evidence="2" key="1">
    <citation type="journal article" date="2018" name="Nat. Catal.">
        <title>A vitamin K-dependent carboxylase orthologue is involved in antibiotic biosynthesis.</title>
        <authorList>
            <person name="Law B.J.C."/>
            <person name="Zhuo Y."/>
            <person name="Winn M."/>
            <person name="Francis D."/>
            <person name="Zhang Y."/>
            <person name="Samborskyy M."/>
            <person name="Murphy A."/>
            <person name="Ren L."/>
            <person name="Leadlay P.F."/>
            <person name="Micklefield J."/>
        </authorList>
    </citation>
    <scope>NUCLEOTIDE SEQUENCE</scope>
    <source>
        <strain evidence="2">R2374</strain>
    </source>
</reference>
<feature type="transmembrane region" description="Helical" evidence="1">
    <location>
        <begin position="303"/>
        <end position="325"/>
    </location>
</feature>
<feature type="transmembrane region" description="Helical" evidence="1">
    <location>
        <begin position="221"/>
        <end position="242"/>
    </location>
</feature>
<sequence length="499" mass="55086">MITHWWLNEMPPIPGVLRAVFYAGLLVICLVDRPSPLATAQVVGTTQPAFYTPVGVLRLLGVKQVGPGLLTLVTRLTVVVWVAAAAGLLQPATGALTFLGFAFLHAVNAGALGANHSTHSALYALLCMSFSVSYDFSLDGLLAQHTAWPLLVPENSVLTSGFAPALLLVCLAYTMFAGGVAKVRYGWSGWRDGTALRFYLEQSAPVARWPWLSRLMLDSPVLCRLAAWGTLVIELGAVVAVFSSEARMALILSWVCLHLGILCMMMPAYWVQMWCYLLLLDWPWLTSLVTGEEPARPVFPDGGAGAVVLTAVGCLVVAALVYVLLFESEQWPFTSVPMYSNGTRGADRIVLPRRSELHVRALRAARGRHRAWQRAWVDQEYMEDIWVRPADDGAEPQRLFHLMHERGAVPPARWSQYAKVVRETAVQDIVAKPADRPEHTEEQEYPAARFLREVVPLVRNALPGWEQYRALELICRTECGGVVIARAELADRTVGEPVR</sequence>
<keyword evidence="1" id="KW-0812">Transmembrane</keyword>
<feature type="transmembrane region" description="Helical" evidence="1">
    <location>
        <begin position="121"/>
        <end position="142"/>
    </location>
</feature>
<keyword evidence="1" id="KW-0472">Membrane</keyword>
<name>A0A3S7UQS2_STREY</name>
<proteinExistence type="predicted"/>
<feature type="transmembrane region" description="Helical" evidence="1">
    <location>
        <begin position="162"/>
        <end position="181"/>
    </location>
</feature>
<dbReference type="AlphaFoldDB" id="A0A3S7UQS2"/>
<feature type="transmembrane region" description="Helical" evidence="1">
    <location>
        <begin position="248"/>
        <end position="266"/>
    </location>
</feature>
<evidence type="ECO:0000256" key="1">
    <source>
        <dbReference type="SAM" id="Phobius"/>
    </source>
</evidence>
<gene>
    <name evidence="2" type="primary">mloH</name>
</gene>
<keyword evidence="1" id="KW-1133">Transmembrane helix</keyword>
<protein>
    <submittedName>
        <fullName evidence="2">Vitamin K-dependent carboxylase</fullName>
    </submittedName>
</protein>
<evidence type="ECO:0000313" key="2">
    <source>
        <dbReference type="EMBL" id="AYJ71738.1"/>
    </source>
</evidence>
<accession>A0A3S7UQS2</accession>
<dbReference type="EMBL" id="MH104948">
    <property type="protein sequence ID" value="AYJ71738.1"/>
    <property type="molecule type" value="Genomic_DNA"/>
</dbReference>